<dbReference type="InterPro" id="IPR029026">
    <property type="entry name" value="tRNA_m1G_MTases_N"/>
</dbReference>
<proteinExistence type="predicted"/>
<dbReference type="EMBL" id="CAFAAF010000077">
    <property type="protein sequence ID" value="CAB4791103.1"/>
    <property type="molecule type" value="Genomic_DNA"/>
</dbReference>
<reference evidence="4" key="1">
    <citation type="submission" date="2020-05" db="EMBL/GenBank/DDBJ databases">
        <authorList>
            <person name="Chiriac C."/>
            <person name="Salcher M."/>
            <person name="Ghai R."/>
            <person name="Kavagutti S V."/>
        </authorList>
    </citation>
    <scope>NUCLEOTIDE SEQUENCE</scope>
</reference>
<sequence>MLIVGSQGKGLARLTREKCDLIVSIPISASTESLNASVATSIALYAVDEARRKG</sequence>
<dbReference type="PANTHER" id="PTHR46429:SF1">
    <property type="entry name" value="23S RRNA (GUANOSINE-2'-O-)-METHYLTRANSFERASE RLMB"/>
    <property type="match status" value="1"/>
</dbReference>
<evidence type="ECO:0000259" key="3">
    <source>
        <dbReference type="Pfam" id="PF00588"/>
    </source>
</evidence>
<dbReference type="GO" id="GO:0032259">
    <property type="term" value="P:methylation"/>
    <property type="evidence" value="ECO:0007669"/>
    <property type="project" value="UniProtKB-KW"/>
</dbReference>
<keyword evidence="1" id="KW-0489">Methyltransferase</keyword>
<dbReference type="GO" id="GO:0006396">
    <property type="term" value="P:RNA processing"/>
    <property type="evidence" value="ECO:0007669"/>
    <property type="project" value="InterPro"/>
</dbReference>
<name>A0A6J6X5P8_9ZZZZ</name>
<dbReference type="GO" id="GO:0008173">
    <property type="term" value="F:RNA methyltransferase activity"/>
    <property type="evidence" value="ECO:0007669"/>
    <property type="project" value="InterPro"/>
</dbReference>
<accession>A0A6J6X5P8</accession>
<dbReference type="GO" id="GO:0005829">
    <property type="term" value="C:cytosol"/>
    <property type="evidence" value="ECO:0007669"/>
    <property type="project" value="TreeGrafter"/>
</dbReference>
<dbReference type="AlphaFoldDB" id="A0A6J6X5P8"/>
<feature type="domain" description="tRNA/rRNA methyltransferase SpoU type" evidence="3">
    <location>
        <begin position="1"/>
        <end position="45"/>
    </location>
</feature>
<dbReference type="GO" id="GO:0003723">
    <property type="term" value="F:RNA binding"/>
    <property type="evidence" value="ECO:0007669"/>
    <property type="project" value="InterPro"/>
</dbReference>
<dbReference type="PANTHER" id="PTHR46429">
    <property type="entry name" value="23S RRNA (GUANOSINE-2'-O-)-METHYLTRANSFERASE RLMB"/>
    <property type="match status" value="1"/>
</dbReference>
<organism evidence="4">
    <name type="scientific">freshwater metagenome</name>
    <dbReference type="NCBI Taxonomy" id="449393"/>
    <lineage>
        <taxon>unclassified sequences</taxon>
        <taxon>metagenomes</taxon>
        <taxon>ecological metagenomes</taxon>
    </lineage>
</organism>
<protein>
    <submittedName>
        <fullName evidence="4">Unannotated protein</fullName>
    </submittedName>
</protein>
<evidence type="ECO:0000256" key="1">
    <source>
        <dbReference type="ARBA" id="ARBA00022603"/>
    </source>
</evidence>
<dbReference type="InterPro" id="IPR001537">
    <property type="entry name" value="SpoU_MeTrfase"/>
</dbReference>
<dbReference type="InterPro" id="IPR029028">
    <property type="entry name" value="Alpha/beta_knot_MTases"/>
</dbReference>
<dbReference type="InterPro" id="IPR004441">
    <property type="entry name" value="rRNA_MeTrfase_TrmH"/>
</dbReference>
<dbReference type="Gene3D" id="3.40.1280.10">
    <property type="match status" value="1"/>
</dbReference>
<gene>
    <name evidence="4" type="ORF">UFOPK2978_00582</name>
</gene>
<dbReference type="SUPFAM" id="SSF75217">
    <property type="entry name" value="alpha/beta knot"/>
    <property type="match status" value="1"/>
</dbReference>
<evidence type="ECO:0000256" key="2">
    <source>
        <dbReference type="ARBA" id="ARBA00022679"/>
    </source>
</evidence>
<keyword evidence="2" id="KW-0808">Transferase</keyword>
<dbReference type="Pfam" id="PF00588">
    <property type="entry name" value="SpoU_methylase"/>
    <property type="match status" value="1"/>
</dbReference>
<evidence type="ECO:0000313" key="4">
    <source>
        <dbReference type="EMBL" id="CAB4791103.1"/>
    </source>
</evidence>